<dbReference type="GO" id="GO:0005829">
    <property type="term" value="C:cytosol"/>
    <property type="evidence" value="ECO:0007669"/>
    <property type="project" value="TreeGrafter"/>
</dbReference>
<proteinExistence type="predicted"/>
<keyword evidence="2" id="KW-0489">Methyltransferase</keyword>
<reference evidence="2 3" key="1">
    <citation type="submission" date="2017-04" db="EMBL/GenBank/DDBJ databases">
        <authorList>
            <person name="Afonso C.L."/>
            <person name="Miller P.J."/>
            <person name="Scott M.A."/>
            <person name="Spackman E."/>
            <person name="Goraichik I."/>
            <person name="Dimitrov K.M."/>
            <person name="Suarez D.L."/>
            <person name="Swayne D.E."/>
        </authorList>
    </citation>
    <scope>NUCLEOTIDE SEQUENCE [LARGE SCALE GENOMIC DNA]</scope>
</reference>
<evidence type="ECO:0000313" key="2">
    <source>
        <dbReference type="EMBL" id="SMN19264.1"/>
    </source>
</evidence>
<dbReference type="EMBL" id="FXLY01000003">
    <property type="protein sequence ID" value="SMN19264.1"/>
    <property type="molecule type" value="Genomic_DNA"/>
</dbReference>
<dbReference type="SUPFAM" id="SSF53335">
    <property type="entry name" value="S-adenosyl-L-methionine-dependent methyltransferases"/>
    <property type="match status" value="1"/>
</dbReference>
<dbReference type="Gene3D" id="3.40.50.150">
    <property type="entry name" value="Vaccinia Virus protein VP39"/>
    <property type="match status" value="1"/>
</dbReference>
<dbReference type="OrthoDB" id="433955at2759"/>
<evidence type="ECO:0000256" key="1">
    <source>
        <dbReference type="ARBA" id="ARBA00022679"/>
    </source>
</evidence>
<protein>
    <submittedName>
        <fullName evidence="2">Similar to Saccharomyces cerevisiae YBR271W EFM2 Putative S-adenosylmethionine-dependent methyltransferase of the seven beta-strand family</fullName>
    </submittedName>
</protein>
<dbReference type="InterPro" id="IPR019410">
    <property type="entry name" value="Methyltransf_16"/>
</dbReference>
<dbReference type="GO" id="GO:0008757">
    <property type="term" value="F:S-adenosylmethionine-dependent methyltransferase activity"/>
    <property type="evidence" value="ECO:0007669"/>
    <property type="project" value="UniProtKB-ARBA"/>
</dbReference>
<dbReference type="PANTHER" id="PTHR14614">
    <property type="entry name" value="HEPATOCELLULAR CARCINOMA-ASSOCIATED ANTIGEN"/>
    <property type="match status" value="1"/>
</dbReference>
<dbReference type="CDD" id="cd02440">
    <property type="entry name" value="AdoMet_MTases"/>
    <property type="match status" value="1"/>
</dbReference>
<evidence type="ECO:0000313" key="3">
    <source>
        <dbReference type="Proteomes" id="UP000196158"/>
    </source>
</evidence>
<dbReference type="PANTHER" id="PTHR14614:SF156">
    <property type="entry name" value="PROTEIN-LYSINE N-METHYLTRANSFERASE EFM2"/>
    <property type="match status" value="1"/>
</dbReference>
<dbReference type="AlphaFoldDB" id="A0A1X7R184"/>
<dbReference type="Proteomes" id="UP000196158">
    <property type="component" value="Unassembled WGS sequence"/>
</dbReference>
<name>A0A1X7R184_9SACH</name>
<accession>A0A1X7R184</accession>
<dbReference type="Pfam" id="PF10294">
    <property type="entry name" value="Methyltransf_16"/>
    <property type="match status" value="1"/>
</dbReference>
<organism evidence="2 3">
    <name type="scientific">Maudiozyma saulgeensis</name>
    <dbReference type="NCBI Taxonomy" id="1789683"/>
    <lineage>
        <taxon>Eukaryota</taxon>
        <taxon>Fungi</taxon>
        <taxon>Dikarya</taxon>
        <taxon>Ascomycota</taxon>
        <taxon>Saccharomycotina</taxon>
        <taxon>Saccharomycetes</taxon>
        <taxon>Saccharomycetales</taxon>
        <taxon>Saccharomycetaceae</taxon>
        <taxon>Maudiozyma</taxon>
    </lineage>
</organism>
<dbReference type="STRING" id="1789683.A0A1X7R184"/>
<dbReference type="GO" id="GO:0032259">
    <property type="term" value="P:methylation"/>
    <property type="evidence" value="ECO:0007669"/>
    <property type="project" value="UniProtKB-KW"/>
</dbReference>
<keyword evidence="3" id="KW-1185">Reference proteome</keyword>
<keyword evidence="1 2" id="KW-0808">Transferase</keyword>
<sequence length="423" mass="48437">MFDPLDLYDADKNNSSVALDFEPSFELDQQLSTGVDEKLEDSKLLENDEDDEDSLLGPIYVLDLPYVAYASPEVILATLHLLRPETQVNFQSTEAVTTEAICKSKDLDKKLQNNIVEWYLNSIQNKKLNTIEKICNKIPSLVNASETERSALLNYYTSILKRYENSSNTSPLKFDILKEVSLRIAECCGRSAIPSMSRDFKFDNMNTMVSLFEPSLTNDNLGWKTWGASLILSKILIENFNSTTNFKPKKSNEPLNVLELGAGTGLVGISWACKWKEEYNLVNSNIQMFVTDLPEILENLKKNVTHNNVGDFVTTDVLDWTNPKPFVEKYNVKENSFDIILVADPIYSPNHPEWVVNMLSKFLKTDGKCFLEIPIRSKYAKEREVLIQLLQENNFEVLNERYDQGVDDWGSVKYLYREIVLRN</sequence>
<gene>
    <name evidence="2" type="ORF">KASA_0P04488G</name>
</gene>
<dbReference type="InterPro" id="IPR029063">
    <property type="entry name" value="SAM-dependent_MTases_sf"/>
</dbReference>